<dbReference type="Gene3D" id="3.40.50.300">
    <property type="entry name" value="P-loop containing nucleotide triphosphate hydrolases"/>
    <property type="match status" value="1"/>
</dbReference>
<feature type="transmembrane region" description="Helical" evidence="7">
    <location>
        <begin position="165"/>
        <end position="182"/>
    </location>
</feature>
<dbReference type="EMBL" id="JAUDEA010000018">
    <property type="protein sequence ID" value="MDM8271808.1"/>
    <property type="molecule type" value="Genomic_DNA"/>
</dbReference>
<dbReference type="InterPro" id="IPR027417">
    <property type="entry name" value="P-loop_NTPase"/>
</dbReference>
<accession>A0ABT7V5D2</accession>
<dbReference type="SUPFAM" id="SSF90123">
    <property type="entry name" value="ABC transporter transmembrane region"/>
    <property type="match status" value="1"/>
</dbReference>
<dbReference type="CDD" id="cd07346">
    <property type="entry name" value="ABC_6TM_exporters"/>
    <property type="match status" value="1"/>
</dbReference>
<dbReference type="PANTHER" id="PTHR24221">
    <property type="entry name" value="ATP-BINDING CASSETTE SUB-FAMILY B"/>
    <property type="match status" value="1"/>
</dbReference>
<feature type="domain" description="ABC transporter" evidence="8">
    <location>
        <begin position="338"/>
        <end position="570"/>
    </location>
</feature>
<dbReference type="InterPro" id="IPR003439">
    <property type="entry name" value="ABC_transporter-like_ATP-bd"/>
</dbReference>
<dbReference type="InterPro" id="IPR039421">
    <property type="entry name" value="Type_1_exporter"/>
</dbReference>
<proteinExistence type="predicted"/>
<keyword evidence="2 7" id="KW-0812">Transmembrane</keyword>
<dbReference type="PANTHER" id="PTHR24221:SF654">
    <property type="entry name" value="ATP-BINDING CASSETTE SUB-FAMILY B MEMBER 6"/>
    <property type="match status" value="1"/>
</dbReference>
<dbReference type="PROSITE" id="PS50929">
    <property type="entry name" value="ABC_TM1F"/>
    <property type="match status" value="1"/>
</dbReference>
<reference evidence="11" key="1">
    <citation type="submission" date="2023-06" db="EMBL/GenBank/DDBJ databases">
        <title>Identification and characterization of horizontal gene transfer across gut microbiota members of farm animals based on homology search.</title>
        <authorList>
            <person name="Zeman M."/>
            <person name="Kubasova T."/>
            <person name="Jahodarova E."/>
            <person name="Nykrynova M."/>
            <person name="Rychlik I."/>
        </authorList>
    </citation>
    <scope>NUCLEOTIDE SEQUENCE [LARGE SCALE GENOMIC DNA]</scope>
    <source>
        <strain evidence="11">153_Feed</strain>
    </source>
</reference>
<keyword evidence="5 7" id="KW-1133">Transmembrane helix</keyword>
<dbReference type="InterPro" id="IPR017871">
    <property type="entry name" value="ABC_transporter-like_CS"/>
</dbReference>
<feature type="transmembrane region" description="Helical" evidence="7">
    <location>
        <begin position="60"/>
        <end position="82"/>
    </location>
</feature>
<evidence type="ECO:0000256" key="6">
    <source>
        <dbReference type="ARBA" id="ARBA00023136"/>
    </source>
</evidence>
<evidence type="ECO:0000256" key="4">
    <source>
        <dbReference type="ARBA" id="ARBA00022840"/>
    </source>
</evidence>
<reference evidence="10 11" key="2">
    <citation type="submission" date="2023-06" db="EMBL/GenBank/DDBJ databases">
        <title>Identification and characterization of horizontal gene transfer across gut microbiota members of farm animals based on homology search.</title>
        <authorList>
            <person name="Schwarzerova J."/>
            <person name="Nykrynova M."/>
            <person name="Jureckova K."/>
            <person name="Cejkova D."/>
            <person name="Rychlik I."/>
        </authorList>
    </citation>
    <scope>NUCLEOTIDE SEQUENCE [LARGE SCALE GENOMIC DNA]</scope>
    <source>
        <strain evidence="10 11">153_Feed</strain>
    </source>
</reference>
<dbReference type="Pfam" id="PF00664">
    <property type="entry name" value="ABC_membrane"/>
    <property type="match status" value="1"/>
</dbReference>
<organism evidence="10 11">
    <name type="scientific">Thermophilibacter provencensis</name>
    <dbReference type="NCBI Taxonomy" id="1852386"/>
    <lineage>
        <taxon>Bacteria</taxon>
        <taxon>Bacillati</taxon>
        <taxon>Actinomycetota</taxon>
        <taxon>Coriobacteriia</taxon>
        <taxon>Coriobacteriales</taxon>
        <taxon>Atopobiaceae</taxon>
        <taxon>Thermophilibacter</taxon>
    </lineage>
</organism>
<dbReference type="InterPro" id="IPR036640">
    <property type="entry name" value="ABC1_TM_sf"/>
</dbReference>
<dbReference type="InterPro" id="IPR003593">
    <property type="entry name" value="AAA+_ATPase"/>
</dbReference>
<gene>
    <name evidence="10" type="ORF">QUW25_09035</name>
</gene>
<dbReference type="SMART" id="SM00382">
    <property type="entry name" value="AAA"/>
    <property type="match status" value="1"/>
</dbReference>
<evidence type="ECO:0000256" key="3">
    <source>
        <dbReference type="ARBA" id="ARBA00022741"/>
    </source>
</evidence>
<evidence type="ECO:0000256" key="7">
    <source>
        <dbReference type="SAM" id="Phobius"/>
    </source>
</evidence>
<sequence>MKSTMSAAARDYVRAFYRDNRLNLAVALALTVLDVPAALIGSWLLGRIIDVIGTGDASELAHLAVFCGAFLLASLAVSLGMYRAKCAFIYRALAQYKSLAFERLSEKGVRAFARENTGSYLSLLTNDVASIEEGYLKRGFLIVYHALLLAGSLAMMFALSVPLTAVAVALSAAPIAASVAMGREMGERERAVSAGNERFVSRLRDLLAGFSVVKAFRAEGEARWLFAAANAEVEALKRRRYWWECLIGAVSENLCGSLLQFGVFLAGAWLAVTGEVTAGTVLVFVNLCNYLVMPINVLPQFLASRRAAAGLIEKLAEAAEKNEARRGEGVGRDLAGGVVLDHVGFAYDGGEPVLSDVSLELAPGGRYALVGASGSGKSTLLNLLMGGEDGYTGSIRVGGHELRCVDAGSLCDLMGLIDQQVFLFDDTLGNNVTMFRDFPEAAVLDACRRAGLGELVAEKGLGYACGEGGANLSGGERQRVSIARALLRKTPVLLVDEATSALDARTASEVAGAILDLEGPMRLVVTHRLEPALLARYDEIFVLREGRVVERGTYAELTAAGGYFAGLCAVVG</sequence>
<evidence type="ECO:0000256" key="2">
    <source>
        <dbReference type="ARBA" id="ARBA00022692"/>
    </source>
</evidence>
<evidence type="ECO:0000256" key="1">
    <source>
        <dbReference type="ARBA" id="ARBA00004651"/>
    </source>
</evidence>
<name>A0ABT7V5D2_9ACTN</name>
<keyword evidence="6 7" id="KW-0472">Membrane</keyword>
<dbReference type="RefSeq" id="WP_289511885.1">
    <property type="nucleotide sequence ID" value="NZ_JAUDEA010000018.1"/>
</dbReference>
<evidence type="ECO:0000313" key="10">
    <source>
        <dbReference type="EMBL" id="MDM8271808.1"/>
    </source>
</evidence>
<dbReference type="Gene3D" id="1.20.1560.10">
    <property type="entry name" value="ABC transporter type 1, transmembrane domain"/>
    <property type="match status" value="1"/>
</dbReference>
<dbReference type="InterPro" id="IPR011527">
    <property type="entry name" value="ABC1_TM_dom"/>
</dbReference>
<dbReference type="Proteomes" id="UP001529256">
    <property type="component" value="Unassembled WGS sequence"/>
</dbReference>
<comment type="subcellular location">
    <subcellularLocation>
        <location evidence="1">Cell membrane</location>
        <topology evidence="1">Multi-pass membrane protein</topology>
    </subcellularLocation>
</comment>
<evidence type="ECO:0000259" key="8">
    <source>
        <dbReference type="PROSITE" id="PS50893"/>
    </source>
</evidence>
<dbReference type="PROSITE" id="PS50893">
    <property type="entry name" value="ABC_TRANSPORTER_2"/>
    <property type="match status" value="1"/>
</dbReference>
<feature type="transmembrane region" description="Helical" evidence="7">
    <location>
        <begin position="21"/>
        <end position="45"/>
    </location>
</feature>
<dbReference type="Pfam" id="PF00005">
    <property type="entry name" value="ABC_tran"/>
    <property type="match status" value="1"/>
</dbReference>
<protein>
    <submittedName>
        <fullName evidence="10">ABC transporter ATP-binding protein</fullName>
    </submittedName>
</protein>
<comment type="caution">
    <text evidence="10">The sequence shown here is derived from an EMBL/GenBank/DDBJ whole genome shotgun (WGS) entry which is preliminary data.</text>
</comment>
<dbReference type="PROSITE" id="PS00211">
    <property type="entry name" value="ABC_TRANSPORTER_1"/>
    <property type="match status" value="1"/>
</dbReference>
<feature type="domain" description="ABC transmembrane type-1" evidence="9">
    <location>
        <begin position="25"/>
        <end position="307"/>
    </location>
</feature>
<dbReference type="SUPFAM" id="SSF52540">
    <property type="entry name" value="P-loop containing nucleoside triphosphate hydrolases"/>
    <property type="match status" value="1"/>
</dbReference>
<keyword evidence="4 10" id="KW-0067">ATP-binding</keyword>
<evidence type="ECO:0000256" key="5">
    <source>
        <dbReference type="ARBA" id="ARBA00022989"/>
    </source>
</evidence>
<evidence type="ECO:0000313" key="11">
    <source>
        <dbReference type="Proteomes" id="UP001529256"/>
    </source>
</evidence>
<keyword evidence="3" id="KW-0547">Nucleotide-binding</keyword>
<feature type="transmembrane region" description="Helical" evidence="7">
    <location>
        <begin position="140"/>
        <end position="159"/>
    </location>
</feature>
<dbReference type="GO" id="GO:0005524">
    <property type="term" value="F:ATP binding"/>
    <property type="evidence" value="ECO:0007669"/>
    <property type="project" value="UniProtKB-KW"/>
</dbReference>
<keyword evidence="11" id="KW-1185">Reference proteome</keyword>
<evidence type="ECO:0000259" key="9">
    <source>
        <dbReference type="PROSITE" id="PS50929"/>
    </source>
</evidence>
<reference evidence="10 11" key="3">
    <citation type="submission" date="2023-06" db="EMBL/GenBank/DDBJ databases">
        <authorList>
            <person name="Zeman M."/>
            <person name="Kubasova T."/>
            <person name="Jahodarova E."/>
            <person name="Nykrynova M."/>
            <person name="Rychlik I."/>
        </authorList>
    </citation>
    <scope>NUCLEOTIDE SEQUENCE [LARGE SCALE GENOMIC DNA]</scope>
    <source>
        <strain evidence="10 11">153_Feed</strain>
    </source>
</reference>